<feature type="compositionally biased region" description="Basic and acidic residues" evidence="1">
    <location>
        <begin position="17"/>
        <end position="26"/>
    </location>
</feature>
<keyword evidence="4" id="KW-1185">Reference proteome</keyword>
<reference evidence="3" key="2">
    <citation type="submission" date="2023-05" db="EMBL/GenBank/DDBJ databases">
        <authorList>
            <consortium name="Lawrence Berkeley National Laboratory"/>
            <person name="Steindorff A."/>
            <person name="Hensen N."/>
            <person name="Bonometti L."/>
            <person name="Westerberg I."/>
            <person name="Brannstrom I.O."/>
            <person name="Guillou S."/>
            <person name="Cros-Aarteil S."/>
            <person name="Calhoun S."/>
            <person name="Haridas S."/>
            <person name="Kuo A."/>
            <person name="Mondo S."/>
            <person name="Pangilinan J."/>
            <person name="Riley R."/>
            <person name="Labutti K."/>
            <person name="Andreopoulos B."/>
            <person name="Lipzen A."/>
            <person name="Chen C."/>
            <person name="Yanf M."/>
            <person name="Daum C."/>
            <person name="Ng V."/>
            <person name="Clum A."/>
            <person name="Ohm R."/>
            <person name="Martin F."/>
            <person name="Silar P."/>
            <person name="Natvig D."/>
            <person name="Lalanne C."/>
            <person name="Gautier V."/>
            <person name="Ament-Velasquez S.L."/>
            <person name="Kruys A."/>
            <person name="Hutchinson M.I."/>
            <person name="Powell A.J."/>
            <person name="Barry K."/>
            <person name="Miller A.N."/>
            <person name="Grigoriev I.V."/>
            <person name="Debuchy R."/>
            <person name="Gladieux P."/>
            <person name="Thoren M.H."/>
            <person name="Johannesson H."/>
        </authorList>
    </citation>
    <scope>NUCLEOTIDE SEQUENCE</scope>
    <source>
        <strain evidence="3">PSN293</strain>
    </source>
</reference>
<sequence length="201" mass="21826">MCAPSKIKKIWKKVKGKDKDKDKGGDRSSLSTPPSTGPTSAPVPSVPQPLNTAPTSPPPQSTVSNATVSPARTDIDLWDCAYEEVKKRQGELIADYEKHLVSLQGSAAAGADLPTTPSIIKSVVNTLLEDREKKQWRVPLQGKDHLVREQVEKLMKFCLWADTIVKNVVSAQPYAALAWSGVSLLLPVSNNILSKPNQSSF</sequence>
<protein>
    <submittedName>
        <fullName evidence="3">Ankyrin repeat protein</fullName>
    </submittedName>
</protein>
<proteinExistence type="predicted"/>
<organism evidence="3 4">
    <name type="scientific">Rhypophila decipiens</name>
    <dbReference type="NCBI Taxonomy" id="261697"/>
    <lineage>
        <taxon>Eukaryota</taxon>
        <taxon>Fungi</taxon>
        <taxon>Dikarya</taxon>
        <taxon>Ascomycota</taxon>
        <taxon>Pezizomycotina</taxon>
        <taxon>Sordariomycetes</taxon>
        <taxon>Sordariomycetidae</taxon>
        <taxon>Sordariales</taxon>
        <taxon>Naviculisporaceae</taxon>
        <taxon>Rhypophila</taxon>
    </lineage>
</organism>
<feature type="compositionally biased region" description="Basic residues" evidence="1">
    <location>
        <begin position="1"/>
        <end position="16"/>
    </location>
</feature>
<dbReference type="Pfam" id="PF17100">
    <property type="entry name" value="NACHT_N"/>
    <property type="match status" value="1"/>
</dbReference>
<evidence type="ECO:0000259" key="2">
    <source>
        <dbReference type="Pfam" id="PF17100"/>
    </source>
</evidence>
<dbReference type="EMBL" id="MU858769">
    <property type="protein sequence ID" value="KAK4205835.1"/>
    <property type="molecule type" value="Genomic_DNA"/>
</dbReference>
<accession>A0AAN6XUL5</accession>
<evidence type="ECO:0000313" key="4">
    <source>
        <dbReference type="Proteomes" id="UP001301769"/>
    </source>
</evidence>
<evidence type="ECO:0000256" key="1">
    <source>
        <dbReference type="SAM" id="MobiDB-lite"/>
    </source>
</evidence>
<comment type="caution">
    <text evidence="3">The sequence shown here is derived from an EMBL/GenBank/DDBJ whole genome shotgun (WGS) entry which is preliminary data.</text>
</comment>
<gene>
    <name evidence="3" type="ORF">QBC37DRAFT_301985</name>
</gene>
<feature type="compositionally biased region" description="Low complexity" evidence="1">
    <location>
        <begin position="28"/>
        <end position="43"/>
    </location>
</feature>
<dbReference type="Proteomes" id="UP001301769">
    <property type="component" value="Unassembled WGS sequence"/>
</dbReference>
<dbReference type="InterPro" id="IPR031359">
    <property type="entry name" value="NACHT_N"/>
</dbReference>
<feature type="region of interest" description="Disordered" evidence="1">
    <location>
        <begin position="1"/>
        <end position="68"/>
    </location>
</feature>
<dbReference type="AlphaFoldDB" id="A0AAN6XUL5"/>
<feature type="domain" description="NWD NACHT-NTPase N-terminal" evidence="2">
    <location>
        <begin position="76"/>
        <end position="191"/>
    </location>
</feature>
<name>A0AAN6XUL5_9PEZI</name>
<evidence type="ECO:0000313" key="3">
    <source>
        <dbReference type="EMBL" id="KAK4205835.1"/>
    </source>
</evidence>
<reference evidence="3" key="1">
    <citation type="journal article" date="2023" name="Mol. Phylogenet. Evol.">
        <title>Genome-scale phylogeny and comparative genomics of the fungal order Sordariales.</title>
        <authorList>
            <person name="Hensen N."/>
            <person name="Bonometti L."/>
            <person name="Westerberg I."/>
            <person name="Brannstrom I.O."/>
            <person name="Guillou S."/>
            <person name="Cros-Aarteil S."/>
            <person name="Calhoun S."/>
            <person name="Haridas S."/>
            <person name="Kuo A."/>
            <person name="Mondo S."/>
            <person name="Pangilinan J."/>
            <person name="Riley R."/>
            <person name="LaButti K."/>
            <person name="Andreopoulos B."/>
            <person name="Lipzen A."/>
            <person name="Chen C."/>
            <person name="Yan M."/>
            <person name="Daum C."/>
            <person name="Ng V."/>
            <person name="Clum A."/>
            <person name="Steindorff A."/>
            <person name="Ohm R.A."/>
            <person name="Martin F."/>
            <person name="Silar P."/>
            <person name="Natvig D.O."/>
            <person name="Lalanne C."/>
            <person name="Gautier V."/>
            <person name="Ament-Velasquez S.L."/>
            <person name="Kruys A."/>
            <person name="Hutchinson M.I."/>
            <person name="Powell A.J."/>
            <person name="Barry K."/>
            <person name="Miller A.N."/>
            <person name="Grigoriev I.V."/>
            <person name="Debuchy R."/>
            <person name="Gladieux P."/>
            <person name="Hiltunen Thoren M."/>
            <person name="Johannesson H."/>
        </authorList>
    </citation>
    <scope>NUCLEOTIDE SEQUENCE</scope>
    <source>
        <strain evidence="3">PSN293</strain>
    </source>
</reference>